<evidence type="ECO:0000256" key="1">
    <source>
        <dbReference type="SAM" id="MobiDB-lite"/>
    </source>
</evidence>
<organism evidence="4 5">
    <name type="scientific">Rudanella paleaurantiibacter</name>
    <dbReference type="NCBI Taxonomy" id="2614655"/>
    <lineage>
        <taxon>Bacteria</taxon>
        <taxon>Pseudomonadati</taxon>
        <taxon>Bacteroidota</taxon>
        <taxon>Cytophagia</taxon>
        <taxon>Cytophagales</taxon>
        <taxon>Cytophagaceae</taxon>
        <taxon>Rudanella</taxon>
    </lineage>
</organism>
<dbReference type="PANTHER" id="PTHR43685:SF2">
    <property type="entry name" value="GLYCOSYLTRANSFERASE 2-LIKE DOMAIN-CONTAINING PROTEIN"/>
    <property type="match status" value="1"/>
</dbReference>
<name>A0A7J5U4A0_9BACT</name>
<dbReference type="Proteomes" id="UP000488299">
    <property type="component" value="Unassembled WGS sequence"/>
</dbReference>
<evidence type="ECO:0000313" key="5">
    <source>
        <dbReference type="Proteomes" id="UP000488299"/>
    </source>
</evidence>
<feature type="chain" id="PRO_5029657614" evidence="2">
    <location>
        <begin position="21"/>
        <end position="615"/>
    </location>
</feature>
<dbReference type="SUPFAM" id="SSF53795">
    <property type="entry name" value="PEP carboxykinase-like"/>
    <property type="match status" value="1"/>
</dbReference>
<dbReference type="InterPro" id="IPR029044">
    <property type="entry name" value="Nucleotide-diphossugar_trans"/>
</dbReference>
<evidence type="ECO:0000259" key="3">
    <source>
        <dbReference type="Pfam" id="PF00535"/>
    </source>
</evidence>
<protein>
    <submittedName>
        <fullName evidence="4">Glycosyltransferase</fullName>
    </submittedName>
</protein>
<dbReference type="PANTHER" id="PTHR43685">
    <property type="entry name" value="GLYCOSYLTRANSFERASE"/>
    <property type="match status" value="1"/>
</dbReference>
<dbReference type="EMBL" id="WELI01000001">
    <property type="protein sequence ID" value="KAB7732668.1"/>
    <property type="molecule type" value="Genomic_DNA"/>
</dbReference>
<keyword evidence="5" id="KW-1185">Reference proteome</keyword>
<dbReference type="Gene3D" id="3.40.50.300">
    <property type="entry name" value="P-loop containing nucleotide triphosphate hydrolases"/>
    <property type="match status" value="1"/>
</dbReference>
<feature type="domain" description="Glycosyltransferase 2-like" evidence="3">
    <location>
        <begin position="371"/>
        <end position="496"/>
    </location>
</feature>
<proteinExistence type="predicted"/>
<gene>
    <name evidence="4" type="ORF">F5984_01585</name>
</gene>
<dbReference type="Gene3D" id="3.90.550.10">
    <property type="entry name" value="Spore Coat Polysaccharide Biosynthesis Protein SpsA, Chain A"/>
    <property type="match status" value="1"/>
</dbReference>
<keyword evidence="2" id="KW-0732">Signal</keyword>
<dbReference type="RefSeq" id="WP_152122171.1">
    <property type="nucleotide sequence ID" value="NZ_WELI01000001.1"/>
</dbReference>
<dbReference type="Pfam" id="PF00535">
    <property type="entry name" value="Glycos_transf_2"/>
    <property type="match status" value="1"/>
</dbReference>
<keyword evidence="4" id="KW-0808">Transferase</keyword>
<evidence type="ECO:0000256" key="2">
    <source>
        <dbReference type="SAM" id="SignalP"/>
    </source>
</evidence>
<dbReference type="InterPro" id="IPR001173">
    <property type="entry name" value="Glyco_trans_2-like"/>
</dbReference>
<dbReference type="AlphaFoldDB" id="A0A7J5U4A0"/>
<feature type="region of interest" description="Disordered" evidence="1">
    <location>
        <begin position="596"/>
        <end position="615"/>
    </location>
</feature>
<dbReference type="GO" id="GO:0016740">
    <property type="term" value="F:transferase activity"/>
    <property type="evidence" value="ECO:0007669"/>
    <property type="project" value="UniProtKB-KW"/>
</dbReference>
<dbReference type="SUPFAM" id="SSF53448">
    <property type="entry name" value="Nucleotide-diphospho-sugar transferases"/>
    <property type="match status" value="1"/>
</dbReference>
<sequence length="615" mass="68121">MPASTVSFSAFAQACFSACANLTAPVYTQTFDFAACRLQIQFVGEVPVSFFTDAIAHRAVNDQANLSISDLTVWVADRHNSALQLPAPFWSWGELGQHGTIPGIDPQQGYASYQQVGNVFTLLDRANNRALIWADNLTDLPEWERSFPFRTLLHQWLEPTPWVLVHAGGVGDPTSGLLLTGKGGAGKSTATLACLDGGLGYAGDDFVLIDTTTGLVHCLYNVAKLEADNLSRFPHWASQVANRDSMPAQKGQLFVYQHRPQQVLNQFLLRAIALPHFGGTTGTTYRPATSAEALLALAPSTMALLGAGPTTFRKLTQLVEQYPLYWLETGTDLPQIPAAVRGILSQLNPKPMPDAKPQTDTSKAAPQPLVSVIMPVYNAERFVGDAIRSVLNGQYPNVEIICVDDGSTDSSAQIVQAFGPVVRYVYQENRGPAAARNRAFELVRGEFVTFLDNDDLYPDYKLSKQLATFAAEPDLDVVFGKTQYVFLDGSNPERFHFPDESRTVWNILMGAGLFRTSVFRRIGLFNEELRIGEDGDWYNRAREQGVRIRSTDEVMLYYRHHDANYTRDEELVKSTLLKAIKYSLDRRRSGQTVQALPHFSQFQQETPPAETQSPS</sequence>
<feature type="signal peptide" evidence="2">
    <location>
        <begin position="1"/>
        <end position="20"/>
    </location>
</feature>
<evidence type="ECO:0000313" key="4">
    <source>
        <dbReference type="EMBL" id="KAB7732668.1"/>
    </source>
</evidence>
<accession>A0A7J5U4A0</accession>
<reference evidence="4 5" key="1">
    <citation type="submission" date="2019-10" db="EMBL/GenBank/DDBJ databases">
        <title>Rudanella paleaurantiibacter sp. nov., isolated from sludge.</title>
        <authorList>
            <person name="Xu S.Q."/>
        </authorList>
    </citation>
    <scope>NUCLEOTIDE SEQUENCE [LARGE SCALE GENOMIC DNA]</scope>
    <source>
        <strain evidence="4 5">HX-22-17</strain>
    </source>
</reference>
<comment type="caution">
    <text evidence="4">The sequence shown here is derived from an EMBL/GenBank/DDBJ whole genome shotgun (WGS) entry which is preliminary data.</text>
</comment>
<dbReference type="InterPro" id="IPR027417">
    <property type="entry name" value="P-loop_NTPase"/>
</dbReference>
<dbReference type="InterPro" id="IPR050834">
    <property type="entry name" value="Glycosyltransf_2"/>
</dbReference>